<sequence>MLKTGVVLAALIAVCLAGCSQPAVCTPVGWLNTVDVATPDSRVAEVVCVDGCETPQSARSILRGWQVQVGIGEPESIVVAVLDEAGTELDRHEVDVVWQHVDHGPCGGPGRADPVTLPHRD</sequence>
<gene>
    <name evidence="2" type="ORF">CLV46_1626</name>
</gene>
<reference evidence="2 3" key="1">
    <citation type="submission" date="2017-11" db="EMBL/GenBank/DDBJ databases">
        <title>Genomic Encyclopedia of Archaeal and Bacterial Type Strains, Phase II (KMG-II): From Individual Species to Whole Genera.</title>
        <authorList>
            <person name="Goeker M."/>
        </authorList>
    </citation>
    <scope>NUCLEOTIDE SEQUENCE [LARGE SCALE GENOMIC DNA]</scope>
    <source>
        <strain evidence="2 3">DSM 27393</strain>
    </source>
</reference>
<keyword evidence="1" id="KW-0732">Signal</keyword>
<dbReference type="RefSeq" id="WP_100364295.1">
    <property type="nucleotide sequence ID" value="NZ_PGFF01000001.1"/>
</dbReference>
<keyword evidence="3" id="KW-1185">Reference proteome</keyword>
<dbReference type="Proteomes" id="UP000228758">
    <property type="component" value="Unassembled WGS sequence"/>
</dbReference>
<evidence type="ECO:0000256" key="1">
    <source>
        <dbReference type="SAM" id="SignalP"/>
    </source>
</evidence>
<proteinExistence type="predicted"/>
<comment type="caution">
    <text evidence="2">The sequence shown here is derived from an EMBL/GenBank/DDBJ whole genome shotgun (WGS) entry which is preliminary data.</text>
</comment>
<dbReference type="OrthoDB" id="5147046at2"/>
<organism evidence="2 3">
    <name type="scientific">Diaminobutyricimonas aerilata</name>
    <dbReference type="NCBI Taxonomy" id="1162967"/>
    <lineage>
        <taxon>Bacteria</taxon>
        <taxon>Bacillati</taxon>
        <taxon>Actinomycetota</taxon>
        <taxon>Actinomycetes</taxon>
        <taxon>Micrococcales</taxon>
        <taxon>Microbacteriaceae</taxon>
        <taxon>Diaminobutyricimonas</taxon>
    </lineage>
</organism>
<evidence type="ECO:0000313" key="3">
    <source>
        <dbReference type="Proteomes" id="UP000228758"/>
    </source>
</evidence>
<feature type="signal peptide" evidence="1">
    <location>
        <begin position="1"/>
        <end position="25"/>
    </location>
</feature>
<feature type="chain" id="PRO_5038945469" evidence="1">
    <location>
        <begin position="26"/>
        <end position="121"/>
    </location>
</feature>
<protein>
    <submittedName>
        <fullName evidence="2">Uncharacterized protein</fullName>
    </submittedName>
</protein>
<name>A0A2M9CJK1_9MICO</name>
<evidence type="ECO:0000313" key="2">
    <source>
        <dbReference type="EMBL" id="PJJ72064.1"/>
    </source>
</evidence>
<dbReference type="EMBL" id="PGFF01000001">
    <property type="protein sequence ID" value="PJJ72064.1"/>
    <property type="molecule type" value="Genomic_DNA"/>
</dbReference>
<accession>A0A2M9CJK1</accession>
<dbReference type="AlphaFoldDB" id="A0A2M9CJK1"/>